<organism evidence="1 2">
    <name type="scientific">Campylobacter gracilis RM3268</name>
    <dbReference type="NCBI Taxonomy" id="553220"/>
    <lineage>
        <taxon>Bacteria</taxon>
        <taxon>Pseudomonadati</taxon>
        <taxon>Campylobacterota</taxon>
        <taxon>Epsilonproteobacteria</taxon>
        <taxon>Campylobacterales</taxon>
        <taxon>Campylobacteraceae</taxon>
        <taxon>Campylobacter</taxon>
    </lineage>
</organism>
<sequence>MKNLFWEQGVKAVRLLNGEEFSLGHNPAGIIVYDEDGEIVGLQSYDNAIFYPANIIKDVLVAEGQAWLSFDEFQLDCCFDFYNEFGGWDNTTYTKEI</sequence>
<comment type="caution">
    <text evidence="1">The sequence shown here is derived from an EMBL/GenBank/DDBJ whole genome shotgun (WGS) entry which is preliminary data.</text>
</comment>
<dbReference type="AlphaFoldDB" id="C8PFF5"/>
<evidence type="ECO:0000313" key="2">
    <source>
        <dbReference type="Proteomes" id="UP000005709"/>
    </source>
</evidence>
<protein>
    <submittedName>
        <fullName evidence="1">Uncharacterized protein</fullName>
    </submittedName>
</protein>
<evidence type="ECO:0000313" key="1">
    <source>
        <dbReference type="EMBL" id="EEV18421.1"/>
    </source>
</evidence>
<keyword evidence="2" id="KW-1185">Reference proteome</keyword>
<gene>
    <name evidence="1" type="ORF">CAMGR0001_2112</name>
</gene>
<dbReference type="STRING" id="824.CGRAC_0217"/>
<reference evidence="1 2" key="1">
    <citation type="submission" date="2009-07" db="EMBL/GenBank/DDBJ databases">
        <authorList>
            <person name="Madupu R."/>
            <person name="Sebastian Y."/>
            <person name="Durkin A.S."/>
            <person name="Torralba M."/>
            <person name="Methe B."/>
            <person name="Sutton G.G."/>
            <person name="Strausberg R.L."/>
            <person name="Nelson K.E."/>
        </authorList>
    </citation>
    <scope>NUCLEOTIDE SEQUENCE [LARGE SCALE GENOMIC DNA]</scope>
    <source>
        <strain evidence="1 2">RM3268</strain>
    </source>
</reference>
<accession>C8PFF5</accession>
<name>C8PFF5_9BACT</name>
<proteinExistence type="predicted"/>
<dbReference type="Proteomes" id="UP000005709">
    <property type="component" value="Unassembled WGS sequence"/>
</dbReference>
<dbReference type="RefSeq" id="WP_005869974.1">
    <property type="nucleotide sequence ID" value="NZ_ACYG01000014.1"/>
</dbReference>
<dbReference type="EMBL" id="ACYG01000014">
    <property type="protein sequence ID" value="EEV18421.1"/>
    <property type="molecule type" value="Genomic_DNA"/>
</dbReference>